<dbReference type="PANTHER" id="PTHR18964">
    <property type="entry name" value="ROK (REPRESSOR, ORF, KINASE) FAMILY"/>
    <property type="match status" value="1"/>
</dbReference>
<dbReference type="Proteomes" id="UP001240250">
    <property type="component" value="Unassembled WGS sequence"/>
</dbReference>
<dbReference type="Gene3D" id="1.10.10.10">
    <property type="entry name" value="Winged helix-like DNA-binding domain superfamily/Winged helix DNA-binding domain"/>
    <property type="match status" value="1"/>
</dbReference>
<dbReference type="Pfam" id="PF09339">
    <property type="entry name" value="HTH_IclR"/>
    <property type="match status" value="1"/>
</dbReference>
<dbReference type="EMBL" id="JAUSVM010000001">
    <property type="protein sequence ID" value="MDQ0425004.1"/>
    <property type="molecule type" value="Genomic_DNA"/>
</dbReference>
<dbReference type="SUPFAM" id="SSF46785">
    <property type="entry name" value="Winged helix' DNA-binding domain"/>
    <property type="match status" value="1"/>
</dbReference>
<protein>
    <submittedName>
        <fullName evidence="4">NBD/HSP70 family sugar kinase</fullName>
    </submittedName>
</protein>
<evidence type="ECO:0000313" key="5">
    <source>
        <dbReference type="Proteomes" id="UP001240250"/>
    </source>
</evidence>
<dbReference type="SUPFAM" id="SSF53067">
    <property type="entry name" value="Actin-like ATPase domain"/>
    <property type="match status" value="1"/>
</dbReference>
<feature type="region of interest" description="Disordered" evidence="2">
    <location>
        <begin position="1"/>
        <end position="26"/>
    </location>
</feature>
<dbReference type="GO" id="GO:0016301">
    <property type="term" value="F:kinase activity"/>
    <property type="evidence" value="ECO:0007669"/>
    <property type="project" value="UniProtKB-KW"/>
</dbReference>
<reference evidence="4 5" key="1">
    <citation type="submission" date="2023-07" db="EMBL/GenBank/DDBJ databases">
        <title>Sequencing the genomes of 1000 actinobacteria strains.</title>
        <authorList>
            <person name="Klenk H.-P."/>
        </authorList>
    </citation>
    <scope>NUCLEOTIDE SEQUENCE [LARGE SCALE GENOMIC DNA]</scope>
    <source>
        <strain evidence="4 5">DSM 14785</strain>
    </source>
</reference>
<feature type="compositionally biased region" description="Pro residues" evidence="2">
    <location>
        <begin position="1"/>
        <end position="11"/>
    </location>
</feature>
<comment type="caution">
    <text evidence="4">The sequence shown here is derived from an EMBL/GenBank/DDBJ whole genome shotgun (WGS) entry which is preliminary data.</text>
</comment>
<evidence type="ECO:0000259" key="3">
    <source>
        <dbReference type="Pfam" id="PF09339"/>
    </source>
</evidence>
<dbReference type="PANTHER" id="PTHR18964:SF149">
    <property type="entry name" value="BIFUNCTIONAL UDP-N-ACETYLGLUCOSAMINE 2-EPIMERASE_N-ACETYLMANNOSAMINE KINASE"/>
    <property type="match status" value="1"/>
</dbReference>
<comment type="similarity">
    <text evidence="1">Belongs to the ROK (NagC/XylR) family.</text>
</comment>
<organism evidence="4 5">
    <name type="scientific">Cellulomonas iranensis</name>
    <dbReference type="NCBI Taxonomy" id="76862"/>
    <lineage>
        <taxon>Bacteria</taxon>
        <taxon>Bacillati</taxon>
        <taxon>Actinomycetota</taxon>
        <taxon>Actinomycetes</taxon>
        <taxon>Micrococcales</taxon>
        <taxon>Cellulomonadaceae</taxon>
        <taxon>Cellulomonas</taxon>
    </lineage>
</organism>
<keyword evidence="4" id="KW-0418">Kinase</keyword>
<proteinExistence type="inferred from homology"/>
<name>A0ABU0GJC3_9CELL</name>
<keyword evidence="5" id="KW-1185">Reference proteome</keyword>
<keyword evidence="4" id="KW-0808">Transferase</keyword>
<dbReference type="Pfam" id="PF00480">
    <property type="entry name" value="ROK"/>
    <property type="match status" value="1"/>
</dbReference>
<dbReference type="InterPro" id="IPR005471">
    <property type="entry name" value="Tscrpt_reg_IclR_N"/>
</dbReference>
<sequence length="403" mass="41054">MTPRPPTPPAHPAGGAPDPSGSDRDDLRRRNLAAVLQAVHLRDGSTRADLTRETGLHRSTVRALVAELVRAGIVTEDLPAPSGGVGRPSPRVHATDATRVLTLHPELDATHGALVGLGGRVLARARVPHDAPPTPDDVLAAARELRDRLAPTGPLRGVGVAAPGLVDRRTGHVVVAPHLGWRDVPLGPLLAAALDAPVTVDNDANCGVVAEALFGAGRGARAVVYLNGGASGIGGSVADGGTPTVGAHGFGGEIGHTLVRSDGRPCHCGADGCLETEVSRARLLAALGDVPASELEPTLARVVAARPSTALAEIDRQLGYLGVALRTVVNVLNPERIVLGGFLAALVRTRGTAALDAHLARALPGAREDARVVTAALGADLLAVGAAQLVLRDVLADPLSTGR</sequence>
<evidence type="ECO:0000256" key="2">
    <source>
        <dbReference type="SAM" id="MobiDB-lite"/>
    </source>
</evidence>
<evidence type="ECO:0000256" key="1">
    <source>
        <dbReference type="ARBA" id="ARBA00006479"/>
    </source>
</evidence>
<dbReference type="RefSeq" id="WP_070318535.1">
    <property type="nucleotide sequence ID" value="NZ_JAUSVM010000001.1"/>
</dbReference>
<feature type="domain" description="HTH iclR-type" evidence="3">
    <location>
        <begin position="33"/>
        <end position="77"/>
    </location>
</feature>
<accession>A0ABU0GJC3</accession>
<dbReference type="InterPro" id="IPR036390">
    <property type="entry name" value="WH_DNA-bd_sf"/>
</dbReference>
<evidence type="ECO:0000313" key="4">
    <source>
        <dbReference type="EMBL" id="MDQ0425004.1"/>
    </source>
</evidence>
<gene>
    <name evidence="4" type="ORF">JO380_001385</name>
</gene>
<dbReference type="InterPro" id="IPR000600">
    <property type="entry name" value="ROK"/>
</dbReference>
<dbReference type="InterPro" id="IPR036388">
    <property type="entry name" value="WH-like_DNA-bd_sf"/>
</dbReference>
<dbReference type="InterPro" id="IPR043129">
    <property type="entry name" value="ATPase_NBD"/>
</dbReference>
<dbReference type="Gene3D" id="3.30.420.40">
    <property type="match status" value="2"/>
</dbReference>